<feature type="domain" description="Pectinesterase catalytic" evidence="4">
    <location>
        <begin position="3"/>
        <end position="139"/>
    </location>
</feature>
<feature type="domain" description="Pectinesterase catalytic" evidence="4">
    <location>
        <begin position="164"/>
        <end position="306"/>
    </location>
</feature>
<reference evidence="5 6" key="1">
    <citation type="submission" date="2021-10" db="EMBL/GenBank/DDBJ databases">
        <title>Anaerobic single-cell dispensing facilitates the cultivation of human gut bacteria.</title>
        <authorList>
            <person name="Afrizal A."/>
        </authorList>
    </citation>
    <scope>NUCLEOTIDE SEQUENCE [LARGE SCALE GENOMIC DNA]</scope>
    <source>
        <strain evidence="5 6">CLA-AA-H224</strain>
    </source>
</reference>
<keyword evidence="2" id="KW-0378">Hydrolase</keyword>
<evidence type="ECO:0000313" key="5">
    <source>
        <dbReference type="EMBL" id="MCC2221104.1"/>
    </source>
</evidence>
<dbReference type="EMBL" id="JAJEQN010000010">
    <property type="protein sequence ID" value="MCC2221104.1"/>
    <property type="molecule type" value="Genomic_DNA"/>
</dbReference>
<dbReference type="InterPro" id="IPR011050">
    <property type="entry name" value="Pectin_lyase_fold/virulence"/>
</dbReference>
<evidence type="ECO:0000256" key="1">
    <source>
        <dbReference type="ARBA" id="ARBA00008891"/>
    </source>
</evidence>
<dbReference type="Gene3D" id="2.160.20.10">
    <property type="entry name" value="Single-stranded right-handed beta-helix, Pectin lyase-like"/>
    <property type="match status" value="1"/>
</dbReference>
<evidence type="ECO:0000313" key="6">
    <source>
        <dbReference type="Proteomes" id="UP001198200"/>
    </source>
</evidence>
<dbReference type="RefSeq" id="WP_308731456.1">
    <property type="nucleotide sequence ID" value="NZ_JAJEQN010000010.1"/>
</dbReference>
<dbReference type="InterPro" id="IPR000070">
    <property type="entry name" value="Pectinesterase_cat"/>
</dbReference>
<evidence type="ECO:0000256" key="2">
    <source>
        <dbReference type="ARBA" id="ARBA00022801"/>
    </source>
</evidence>
<evidence type="ECO:0000256" key="3">
    <source>
        <dbReference type="ARBA" id="ARBA00023085"/>
    </source>
</evidence>
<dbReference type="GO" id="GO:0042545">
    <property type="term" value="P:cell wall modification"/>
    <property type="evidence" value="ECO:0007669"/>
    <property type="project" value="InterPro"/>
</dbReference>
<protein>
    <submittedName>
        <fullName evidence="5">Pectinesterase family protein</fullName>
    </submittedName>
</protein>
<dbReference type="GO" id="GO:0030599">
    <property type="term" value="F:pectinesterase activity"/>
    <property type="evidence" value="ECO:0007669"/>
    <property type="project" value="InterPro"/>
</dbReference>
<dbReference type="Pfam" id="PF01095">
    <property type="entry name" value="Pectinesterase"/>
    <property type="match status" value="2"/>
</dbReference>
<sequence length="309" mass="34006">MITINAGQSTSFPRIADAIEAAKAYAPMPVTIHIAPGRYHEKLTVSQPHVTLMGDDASNTILTYDDYAKEIMPDGIKRGTFRTYTLFLDAPDITLCNLTVENAAGAGKEVGQAIALYAEGEGIRVENCRLIGSQDTLFTGPLPEKEKEPGGFRGPKEFAPRINGRQYYKNTYICGGVDFIFGSATAYFENCTLESLPEGGGYVTAGSSPKGQTYGYIFNHCRFIGSEPNTCYLGRPWREYAKVVILNSEIGDHIKPEGWHDWGKIDAHDTVYFVEYKNYGPGAAGARPSWTHTLTDTEAENYTYASVFN</sequence>
<organism evidence="5 6">
    <name type="scientific">Anthropogastromicrobium aceti</name>
    <dbReference type="NCBI Taxonomy" id="2981768"/>
    <lineage>
        <taxon>Bacteria</taxon>
        <taxon>Bacillati</taxon>
        <taxon>Bacillota</taxon>
        <taxon>Clostridia</taxon>
        <taxon>Lachnospirales</taxon>
        <taxon>Lachnospiraceae</taxon>
        <taxon>Anthropogastromicrobium</taxon>
    </lineage>
</organism>
<evidence type="ECO:0000259" key="4">
    <source>
        <dbReference type="Pfam" id="PF01095"/>
    </source>
</evidence>
<dbReference type="InterPro" id="IPR012334">
    <property type="entry name" value="Pectin_lyas_fold"/>
</dbReference>
<comment type="similarity">
    <text evidence="1">Belongs to the pectinesterase family.</text>
</comment>
<dbReference type="PANTHER" id="PTHR31321:SF57">
    <property type="entry name" value="PECTINESTERASE 53-RELATED"/>
    <property type="match status" value="1"/>
</dbReference>
<dbReference type="AlphaFoldDB" id="A0AAE3E3I5"/>
<dbReference type="PANTHER" id="PTHR31321">
    <property type="entry name" value="ACYL-COA THIOESTER HYDROLASE YBHC-RELATED"/>
    <property type="match status" value="1"/>
</dbReference>
<name>A0AAE3E3I5_9FIRM</name>
<keyword evidence="3" id="KW-0063">Aspartyl esterase</keyword>
<dbReference type="Proteomes" id="UP001198200">
    <property type="component" value="Unassembled WGS sequence"/>
</dbReference>
<proteinExistence type="inferred from homology"/>
<dbReference type="SUPFAM" id="SSF51126">
    <property type="entry name" value="Pectin lyase-like"/>
    <property type="match status" value="1"/>
</dbReference>
<dbReference type="GO" id="GO:0009279">
    <property type="term" value="C:cell outer membrane"/>
    <property type="evidence" value="ECO:0007669"/>
    <property type="project" value="TreeGrafter"/>
</dbReference>
<gene>
    <name evidence="5" type="ORF">LKD48_05505</name>
</gene>
<accession>A0AAE3E3I5</accession>
<keyword evidence="6" id="KW-1185">Reference proteome</keyword>
<comment type="caution">
    <text evidence="5">The sequence shown here is derived from an EMBL/GenBank/DDBJ whole genome shotgun (WGS) entry which is preliminary data.</text>
</comment>